<dbReference type="PANTHER" id="PTHR11451">
    <property type="entry name" value="THREONINE-TRNA LIGASE"/>
    <property type="match status" value="1"/>
</dbReference>
<keyword evidence="11 13" id="KW-0030">Aminoacyl-tRNA synthetase</keyword>
<dbReference type="OrthoDB" id="9802304at2"/>
<keyword evidence="9 13" id="KW-0694">RNA-binding</keyword>
<dbReference type="PROSITE" id="PS50862">
    <property type="entry name" value="AA_TRNA_LIGASE_II"/>
    <property type="match status" value="1"/>
</dbReference>
<name>A0A1I6S5F8_9BACL</name>
<dbReference type="CDD" id="cd00860">
    <property type="entry name" value="ThrRS_anticodon"/>
    <property type="match status" value="1"/>
</dbReference>
<dbReference type="InterPro" id="IPR047246">
    <property type="entry name" value="ThrRS_anticodon"/>
</dbReference>
<comment type="caution">
    <text evidence="13">Lacks conserved residue(s) required for the propagation of feature annotation.</text>
</comment>
<dbReference type="FunFam" id="3.30.930.10:FF:000002">
    <property type="entry name" value="Threonine--tRNA ligase"/>
    <property type="match status" value="1"/>
</dbReference>
<dbReference type="AlphaFoldDB" id="A0A1I6S5F8"/>
<keyword evidence="10 13" id="KW-0648">Protein biosynthesis</keyword>
<dbReference type="NCBIfam" id="TIGR00418">
    <property type="entry name" value="thrS"/>
    <property type="match status" value="1"/>
</dbReference>
<dbReference type="CDD" id="cd00771">
    <property type="entry name" value="ThrRS_core"/>
    <property type="match status" value="1"/>
</dbReference>
<keyword evidence="4 13" id="KW-0436">Ligase</keyword>
<dbReference type="Pfam" id="PF03129">
    <property type="entry name" value="HGTP_anticodon"/>
    <property type="match status" value="1"/>
</dbReference>
<dbReference type="PRINTS" id="PR01047">
    <property type="entry name" value="TRNASYNTHTHR"/>
</dbReference>
<dbReference type="GO" id="GO:0005524">
    <property type="term" value="F:ATP binding"/>
    <property type="evidence" value="ECO:0007669"/>
    <property type="project" value="UniProtKB-UniRule"/>
</dbReference>
<evidence type="ECO:0000256" key="8">
    <source>
        <dbReference type="ARBA" id="ARBA00022840"/>
    </source>
</evidence>
<dbReference type="FunFam" id="3.30.54.20:FF:000002">
    <property type="entry name" value="Threonine--tRNA ligase"/>
    <property type="match status" value="1"/>
</dbReference>
<comment type="catalytic activity">
    <reaction evidence="12 13">
        <text>tRNA(Thr) + L-threonine + ATP = L-threonyl-tRNA(Thr) + AMP + diphosphate + H(+)</text>
        <dbReference type="Rhea" id="RHEA:24624"/>
        <dbReference type="Rhea" id="RHEA-COMP:9670"/>
        <dbReference type="Rhea" id="RHEA-COMP:9704"/>
        <dbReference type="ChEBI" id="CHEBI:15378"/>
        <dbReference type="ChEBI" id="CHEBI:30616"/>
        <dbReference type="ChEBI" id="CHEBI:33019"/>
        <dbReference type="ChEBI" id="CHEBI:57926"/>
        <dbReference type="ChEBI" id="CHEBI:78442"/>
        <dbReference type="ChEBI" id="CHEBI:78534"/>
        <dbReference type="ChEBI" id="CHEBI:456215"/>
        <dbReference type="EC" id="6.1.1.3"/>
    </reaction>
</comment>
<gene>
    <name evidence="13" type="primary">thrS</name>
    <name evidence="16" type="ORF">SAMN05444972_106157</name>
</gene>
<evidence type="ECO:0000256" key="2">
    <source>
        <dbReference type="ARBA" id="ARBA00022490"/>
    </source>
</evidence>
<feature type="domain" description="Aminoacyl-transfer RNA synthetases class-II family profile" evidence="14">
    <location>
        <begin position="268"/>
        <end position="533"/>
    </location>
</feature>
<dbReference type="EC" id="6.1.1.3" evidence="13"/>
<keyword evidence="3 13" id="KW-0820">tRNA-binding</keyword>
<feature type="domain" description="TGS" evidence="15">
    <location>
        <begin position="1"/>
        <end position="62"/>
    </location>
</feature>
<dbReference type="GO" id="GO:0005737">
    <property type="term" value="C:cytoplasm"/>
    <property type="evidence" value="ECO:0007669"/>
    <property type="project" value="UniProtKB-SubCell"/>
</dbReference>
<feature type="binding site" evidence="13">
    <location>
        <position position="385"/>
    </location>
    <ligand>
        <name>Zn(2+)</name>
        <dbReference type="ChEBI" id="CHEBI:29105"/>
        <note>catalytic</note>
    </ligand>
</feature>
<evidence type="ECO:0000256" key="12">
    <source>
        <dbReference type="ARBA" id="ARBA00049515"/>
    </source>
</evidence>
<accession>A0A1I6S5F8</accession>
<evidence type="ECO:0000313" key="17">
    <source>
        <dbReference type="Proteomes" id="UP000198660"/>
    </source>
</evidence>
<dbReference type="Gene3D" id="3.10.20.30">
    <property type="match status" value="1"/>
</dbReference>
<dbReference type="InterPro" id="IPR033728">
    <property type="entry name" value="ThrRS_core"/>
</dbReference>
<protein>
    <recommendedName>
        <fullName evidence="13">Threonine--tRNA ligase</fullName>
        <ecNumber evidence="13">6.1.1.3</ecNumber>
    </recommendedName>
    <alternativeName>
        <fullName evidence="13">Threonyl-tRNA synthetase</fullName>
        <shortName evidence="13">ThrRS</shortName>
    </alternativeName>
</protein>
<dbReference type="InterPro" id="IPR012676">
    <property type="entry name" value="TGS-like"/>
</dbReference>
<comment type="similarity">
    <text evidence="1 13">Belongs to the class-II aminoacyl-tRNA synthetase family.</text>
</comment>
<dbReference type="GO" id="GO:0004829">
    <property type="term" value="F:threonine-tRNA ligase activity"/>
    <property type="evidence" value="ECO:0007669"/>
    <property type="project" value="UniProtKB-UniRule"/>
</dbReference>
<dbReference type="InterPro" id="IPR004154">
    <property type="entry name" value="Anticodon-bd"/>
</dbReference>
<dbReference type="InterPro" id="IPR006195">
    <property type="entry name" value="aa-tRNA-synth_II"/>
</dbReference>
<keyword evidence="17" id="KW-1185">Reference proteome</keyword>
<reference evidence="17" key="1">
    <citation type="submission" date="2016-10" db="EMBL/GenBank/DDBJ databases">
        <authorList>
            <person name="Varghese N."/>
            <person name="Submissions S."/>
        </authorList>
    </citation>
    <scope>NUCLEOTIDE SEQUENCE [LARGE SCALE GENOMIC DNA]</scope>
    <source>
        <strain evidence="17">DSM 45789</strain>
    </source>
</reference>
<dbReference type="SMART" id="SM00863">
    <property type="entry name" value="tRNA_SAD"/>
    <property type="match status" value="1"/>
</dbReference>
<dbReference type="InterPro" id="IPR004095">
    <property type="entry name" value="TGS"/>
</dbReference>
<dbReference type="Pfam" id="PF07973">
    <property type="entry name" value="tRNA_SAD"/>
    <property type="match status" value="1"/>
</dbReference>
<dbReference type="Proteomes" id="UP000198660">
    <property type="component" value="Unassembled WGS sequence"/>
</dbReference>
<evidence type="ECO:0000256" key="10">
    <source>
        <dbReference type="ARBA" id="ARBA00022917"/>
    </source>
</evidence>
<keyword evidence="8 13" id="KW-0067">ATP-binding</keyword>
<dbReference type="Gene3D" id="3.30.930.10">
    <property type="entry name" value="Bira Bifunctional Protein, Domain 2"/>
    <property type="match status" value="1"/>
</dbReference>
<evidence type="ECO:0000256" key="9">
    <source>
        <dbReference type="ARBA" id="ARBA00022884"/>
    </source>
</evidence>
<dbReference type="InterPro" id="IPR002314">
    <property type="entry name" value="aa-tRNA-synt_IIb"/>
</dbReference>
<evidence type="ECO:0000256" key="6">
    <source>
        <dbReference type="ARBA" id="ARBA00022741"/>
    </source>
</evidence>
<dbReference type="GO" id="GO:0000049">
    <property type="term" value="F:tRNA binding"/>
    <property type="evidence" value="ECO:0007669"/>
    <property type="project" value="UniProtKB-KW"/>
</dbReference>
<dbReference type="HAMAP" id="MF_00184">
    <property type="entry name" value="Thr_tRNA_synth"/>
    <property type="match status" value="1"/>
</dbReference>
<dbReference type="Pfam" id="PF00587">
    <property type="entry name" value="tRNA-synt_2b"/>
    <property type="match status" value="1"/>
</dbReference>
<dbReference type="SUPFAM" id="SSF55186">
    <property type="entry name" value="ThrRS/AlaRS common domain"/>
    <property type="match status" value="1"/>
</dbReference>
<evidence type="ECO:0000256" key="5">
    <source>
        <dbReference type="ARBA" id="ARBA00022723"/>
    </source>
</evidence>
<comment type="cofactor">
    <cofactor evidence="13">
        <name>Zn(2+)</name>
        <dbReference type="ChEBI" id="CHEBI:29105"/>
    </cofactor>
    <text evidence="13">Binds 1 zinc ion per subunit.</text>
</comment>
<dbReference type="FunFam" id="3.40.50.800:FF:000001">
    <property type="entry name" value="Threonine--tRNA ligase"/>
    <property type="match status" value="1"/>
</dbReference>
<dbReference type="InterPro" id="IPR045864">
    <property type="entry name" value="aa-tRNA-synth_II/BPL/LPL"/>
</dbReference>
<comment type="subunit">
    <text evidence="13">Homodimer.</text>
</comment>
<evidence type="ECO:0000256" key="4">
    <source>
        <dbReference type="ARBA" id="ARBA00022598"/>
    </source>
</evidence>
<dbReference type="SUPFAM" id="SSF55681">
    <property type="entry name" value="Class II aaRS and biotin synthetases"/>
    <property type="match status" value="1"/>
</dbReference>
<dbReference type="InterPro" id="IPR018163">
    <property type="entry name" value="Thr/Ala-tRNA-synth_IIc_edit"/>
</dbReference>
<feature type="binding site" evidence="13">
    <location>
        <position position="334"/>
    </location>
    <ligand>
        <name>Zn(2+)</name>
        <dbReference type="ChEBI" id="CHEBI:29105"/>
        <note>catalytic</note>
    </ligand>
</feature>
<evidence type="ECO:0000256" key="1">
    <source>
        <dbReference type="ARBA" id="ARBA00008226"/>
    </source>
</evidence>
<dbReference type="EMBL" id="FPAA01000006">
    <property type="protein sequence ID" value="SFS72166.1"/>
    <property type="molecule type" value="Genomic_DNA"/>
</dbReference>
<dbReference type="FunFam" id="3.30.980.10:FF:000005">
    <property type="entry name" value="Threonyl-tRNA synthetase, mitochondrial"/>
    <property type="match status" value="1"/>
</dbReference>
<dbReference type="PANTHER" id="PTHR11451:SF44">
    <property type="entry name" value="THREONINE--TRNA LIGASE, CHLOROPLASTIC_MITOCHONDRIAL 2"/>
    <property type="match status" value="1"/>
</dbReference>
<dbReference type="GO" id="GO:0046872">
    <property type="term" value="F:metal ion binding"/>
    <property type="evidence" value="ECO:0007669"/>
    <property type="project" value="UniProtKB-KW"/>
</dbReference>
<evidence type="ECO:0000256" key="3">
    <source>
        <dbReference type="ARBA" id="ARBA00022555"/>
    </source>
</evidence>
<dbReference type="InterPro" id="IPR012675">
    <property type="entry name" value="Beta-grasp_dom_sf"/>
</dbReference>
<dbReference type="GO" id="GO:0006435">
    <property type="term" value="P:threonyl-tRNA aminoacylation"/>
    <property type="evidence" value="ECO:0007669"/>
    <property type="project" value="UniProtKB-UniRule"/>
</dbReference>
<dbReference type="CDD" id="cd01667">
    <property type="entry name" value="TGS_ThrRS"/>
    <property type="match status" value="1"/>
</dbReference>
<evidence type="ECO:0000256" key="11">
    <source>
        <dbReference type="ARBA" id="ARBA00023146"/>
    </source>
</evidence>
<dbReference type="GO" id="GO:0016740">
    <property type="term" value="F:transferase activity"/>
    <property type="evidence" value="ECO:0007669"/>
    <property type="project" value="UniProtKB-ARBA"/>
</dbReference>
<dbReference type="InterPro" id="IPR002320">
    <property type="entry name" value="Thr-tRNA-ligase_IIa"/>
</dbReference>
<keyword evidence="2 13" id="KW-0963">Cytoplasm</keyword>
<dbReference type="SUPFAM" id="SSF81271">
    <property type="entry name" value="TGS-like"/>
    <property type="match status" value="1"/>
</dbReference>
<evidence type="ECO:0000259" key="14">
    <source>
        <dbReference type="PROSITE" id="PS50862"/>
    </source>
</evidence>
<dbReference type="InterPro" id="IPR036621">
    <property type="entry name" value="Anticodon-bd_dom_sf"/>
</dbReference>
<feature type="binding site" evidence="13">
    <location>
        <position position="510"/>
    </location>
    <ligand>
        <name>Zn(2+)</name>
        <dbReference type="ChEBI" id="CHEBI:29105"/>
        <note>catalytic</note>
    </ligand>
</feature>
<dbReference type="Gene3D" id="3.30.980.10">
    <property type="entry name" value="Threonyl-trna Synthetase, Chain A, domain 2"/>
    <property type="match status" value="1"/>
</dbReference>
<dbReference type="Pfam" id="PF02824">
    <property type="entry name" value="TGS"/>
    <property type="match status" value="1"/>
</dbReference>
<evidence type="ECO:0000259" key="15">
    <source>
        <dbReference type="PROSITE" id="PS51880"/>
    </source>
</evidence>
<dbReference type="PROSITE" id="PS51880">
    <property type="entry name" value="TGS"/>
    <property type="match status" value="1"/>
</dbReference>
<organism evidence="16 17">
    <name type="scientific">Marininema halotolerans</name>
    <dbReference type="NCBI Taxonomy" id="1155944"/>
    <lineage>
        <taxon>Bacteria</taxon>
        <taxon>Bacillati</taxon>
        <taxon>Bacillota</taxon>
        <taxon>Bacilli</taxon>
        <taxon>Bacillales</taxon>
        <taxon>Thermoactinomycetaceae</taxon>
        <taxon>Marininema</taxon>
    </lineage>
</organism>
<keyword evidence="7 13" id="KW-0862">Zinc</keyword>
<dbReference type="GO" id="GO:0140096">
    <property type="term" value="F:catalytic activity, acting on a protein"/>
    <property type="evidence" value="ECO:0007669"/>
    <property type="project" value="UniProtKB-ARBA"/>
</dbReference>
<dbReference type="SUPFAM" id="SSF52954">
    <property type="entry name" value="Class II aaRS ABD-related"/>
    <property type="match status" value="1"/>
</dbReference>
<keyword evidence="6 13" id="KW-0547">Nucleotide-binding</keyword>
<proteinExistence type="inferred from homology"/>
<dbReference type="Gene3D" id="3.30.54.20">
    <property type="match status" value="1"/>
</dbReference>
<evidence type="ECO:0000313" key="16">
    <source>
        <dbReference type="EMBL" id="SFS72166.1"/>
    </source>
</evidence>
<keyword evidence="5 13" id="KW-0479">Metal-binding</keyword>
<comment type="subcellular location">
    <subcellularLocation>
        <location evidence="13">Cytoplasm</location>
    </subcellularLocation>
</comment>
<dbReference type="Gene3D" id="3.40.50.800">
    <property type="entry name" value="Anticodon-binding domain"/>
    <property type="match status" value="1"/>
</dbReference>
<dbReference type="InterPro" id="IPR012947">
    <property type="entry name" value="tRNA_SAD"/>
</dbReference>
<dbReference type="RefSeq" id="WP_091836961.1">
    <property type="nucleotide sequence ID" value="NZ_FPAA01000006.1"/>
</dbReference>
<evidence type="ECO:0000256" key="7">
    <source>
        <dbReference type="ARBA" id="ARBA00022833"/>
    </source>
</evidence>
<sequence>MEIAIQLPDGSSMAVKKGETVGDVARRISNSLYKKAVAGMMDDKVVDLSTEVVHGGTVRILTLEDQEGLAVYRHSAAHLLAQAVKRLYPDGKLGIGPVIENGFYYDVDLPQSLTSADLPRIEQAMERIVQENHAIHRKLVTKEEALAIYEQVGDPYKVELIHELSADEPITLYVQGEFFDLCRGPHLPRTGMLKAFKLLSVAGAYWRGNTDHPMLQRVYGTIWPNSSQLKEHLQSLEEAKKRDHRKIGKEQELFMFAEEAPGMPFYLPKGMALRQQLESFVCRIFQESGYQEVQTPLMMNRKLWEASGHWEHYRENMYETTVDDTNFALKPMSCPGHMMIFKQKRRSYRDLPLRFAEFGHVHRHEYSGALQGLFRVRAFTQDDAHLFVRPDQVKEEVAQTMNLIDRIYSAFGFKWSVELSTRPVDSMGEENLWVEAENALTAVLRERGAAYRINEGDGAFYGPKIDFHIRDALGRSHQCATIQLDFQMPEKFDLTYIGEDNQRHRPIVIHRAVMGSIDRFLGILVEHYGGGFPLWLAPVQVKVLTLSDSDREQGTLVVHQLKAADIRVELDARQEKIGYKVREAQLQQVPYMLVIGKKEREQNGVSVRKRGIGEMGIDSLETVLSRIQEEIKERR</sequence>
<evidence type="ECO:0000256" key="13">
    <source>
        <dbReference type="HAMAP-Rule" id="MF_00184"/>
    </source>
</evidence>